<keyword evidence="1" id="KW-0472">Membrane</keyword>
<evidence type="ECO:0000256" key="1">
    <source>
        <dbReference type="SAM" id="Phobius"/>
    </source>
</evidence>
<keyword evidence="1" id="KW-0812">Transmembrane</keyword>
<evidence type="ECO:0000313" key="2">
    <source>
        <dbReference type="EMBL" id="UPV76966.1"/>
    </source>
</evidence>
<feature type="transmembrane region" description="Helical" evidence="1">
    <location>
        <begin position="112"/>
        <end position="134"/>
    </location>
</feature>
<keyword evidence="3" id="KW-1185">Reference proteome</keyword>
<feature type="transmembrane region" description="Helical" evidence="1">
    <location>
        <begin position="20"/>
        <end position="42"/>
    </location>
</feature>
<dbReference type="AlphaFoldDB" id="A0A8U0I229"/>
<name>A0A8U0I229_9EURY</name>
<gene>
    <name evidence="2" type="ORF">M0R89_22190</name>
</gene>
<feature type="transmembrane region" description="Helical" evidence="1">
    <location>
        <begin position="54"/>
        <end position="76"/>
    </location>
</feature>
<dbReference type="RefSeq" id="WP_248652999.1">
    <property type="nucleotide sequence ID" value="NZ_CP096662.1"/>
</dbReference>
<sequence length="325" mass="34085">MGGSAYLGQRVWSDHPKQTLSGVLIGLGVALFGTIAIIQIQIEPVGTTPTLHAWYPPLAVGMTGLLMSGSLLLGLWRWPTRPEYSVLGLALGIWVGYPNLMPNSGYTNPVGYLLVVVVPLLVGYILWMDIWPVVRSDAVNGLSGRVGGLVAAMFGVFFLFSAGLFTVNPEQGVNGPTTAFLTTASFANPLVVWPAVEFYVPSIPLAGAMSVGTALLIGTLVGLIGLNASLMTAVWQRSLELSSSGGILGGLATTGATACCCCGPAVYAVASVFFGVSASPLYWAFINPASPLGALFFATAVLLLLWSGSRFAIRLTESDVYSRFT</sequence>
<accession>A0A8U0I229</accession>
<feature type="transmembrane region" description="Helical" evidence="1">
    <location>
        <begin position="146"/>
        <end position="167"/>
    </location>
</feature>
<proteinExistence type="predicted"/>
<geneLocation type="plasmid" evidence="2 3">
    <name>unnamed3</name>
</geneLocation>
<evidence type="ECO:0000313" key="3">
    <source>
        <dbReference type="Proteomes" id="UP000830729"/>
    </source>
</evidence>
<dbReference type="EMBL" id="CP096662">
    <property type="protein sequence ID" value="UPV76966.1"/>
    <property type="molecule type" value="Genomic_DNA"/>
</dbReference>
<reference evidence="2 3" key="1">
    <citation type="submission" date="2022-04" db="EMBL/GenBank/DDBJ databases">
        <title>Diverse halophilic archaea isolated from saline environments.</title>
        <authorList>
            <person name="Cui H.-L."/>
        </authorList>
    </citation>
    <scope>NUCLEOTIDE SEQUENCE [LARGE SCALE GENOMIC DNA]</scope>
    <source>
        <strain evidence="2 3">XZYJT49</strain>
        <plasmid evidence="2 3">unnamed3</plasmid>
    </source>
</reference>
<feature type="transmembrane region" description="Helical" evidence="1">
    <location>
        <begin position="247"/>
        <end position="270"/>
    </location>
</feature>
<feature type="transmembrane region" description="Helical" evidence="1">
    <location>
        <begin position="203"/>
        <end position="226"/>
    </location>
</feature>
<dbReference type="KEGG" id="halx:M0R89_22190"/>
<organism evidence="2 3">
    <name type="scientific">Halorussus limi</name>
    <dbReference type="NCBI Taxonomy" id="2938695"/>
    <lineage>
        <taxon>Archaea</taxon>
        <taxon>Methanobacteriati</taxon>
        <taxon>Methanobacteriota</taxon>
        <taxon>Stenosarchaea group</taxon>
        <taxon>Halobacteria</taxon>
        <taxon>Halobacteriales</taxon>
        <taxon>Haladaptataceae</taxon>
        <taxon>Halorussus</taxon>
    </lineage>
</organism>
<feature type="transmembrane region" description="Helical" evidence="1">
    <location>
        <begin position="282"/>
        <end position="306"/>
    </location>
</feature>
<keyword evidence="2" id="KW-0614">Plasmid</keyword>
<keyword evidence="1" id="KW-1133">Transmembrane helix</keyword>
<protein>
    <submittedName>
        <fullName evidence="2">Uncharacterized protein</fullName>
    </submittedName>
</protein>
<dbReference type="GeneID" id="72187971"/>
<dbReference type="Proteomes" id="UP000830729">
    <property type="component" value="Plasmid unnamed3"/>
</dbReference>